<feature type="region of interest" description="Disordered" evidence="1">
    <location>
        <begin position="1"/>
        <end position="36"/>
    </location>
</feature>
<feature type="transmembrane region" description="Helical" evidence="2">
    <location>
        <begin position="122"/>
        <end position="145"/>
    </location>
</feature>
<keyword evidence="2" id="KW-0812">Transmembrane</keyword>
<feature type="transmembrane region" description="Helical" evidence="2">
    <location>
        <begin position="199"/>
        <end position="221"/>
    </location>
</feature>
<evidence type="ECO:0000313" key="4">
    <source>
        <dbReference type="Proteomes" id="UP000246018"/>
    </source>
</evidence>
<keyword evidence="2" id="KW-1133">Transmembrane helix</keyword>
<keyword evidence="4" id="KW-1185">Reference proteome</keyword>
<evidence type="ECO:0008006" key="5">
    <source>
        <dbReference type="Google" id="ProtNLM"/>
    </source>
</evidence>
<dbReference type="Pfam" id="PF14329">
    <property type="entry name" value="DUF4386"/>
    <property type="match status" value="1"/>
</dbReference>
<dbReference type="OrthoDB" id="5148077at2"/>
<name>A0A2T8F912_9ACTN</name>
<proteinExistence type="predicted"/>
<keyword evidence="2" id="KW-0472">Membrane</keyword>
<feature type="transmembrane region" description="Helical" evidence="2">
    <location>
        <begin position="83"/>
        <end position="110"/>
    </location>
</feature>
<dbReference type="InterPro" id="IPR025495">
    <property type="entry name" value="DUF4386"/>
</dbReference>
<reference evidence="3 4" key="1">
    <citation type="submission" date="2018-04" db="EMBL/GenBank/DDBJ databases">
        <title>Genome of Nocardioides gansuensis WSJ-1.</title>
        <authorList>
            <person name="Wu S."/>
            <person name="Wang G."/>
        </authorList>
    </citation>
    <scope>NUCLEOTIDE SEQUENCE [LARGE SCALE GENOMIC DNA]</scope>
    <source>
        <strain evidence="3 4">WSJ-1</strain>
    </source>
</reference>
<feature type="transmembrane region" description="Helical" evidence="2">
    <location>
        <begin position="165"/>
        <end position="187"/>
    </location>
</feature>
<comment type="caution">
    <text evidence="3">The sequence shown here is derived from an EMBL/GenBank/DDBJ whole genome shotgun (WGS) entry which is preliminary data.</text>
</comment>
<feature type="transmembrane region" description="Helical" evidence="2">
    <location>
        <begin position="41"/>
        <end position="63"/>
    </location>
</feature>
<evidence type="ECO:0000256" key="2">
    <source>
        <dbReference type="SAM" id="Phobius"/>
    </source>
</evidence>
<gene>
    <name evidence="3" type="ORF">DDE18_14260</name>
</gene>
<feature type="transmembrane region" description="Helical" evidence="2">
    <location>
        <begin position="227"/>
        <end position="246"/>
    </location>
</feature>
<evidence type="ECO:0000256" key="1">
    <source>
        <dbReference type="SAM" id="MobiDB-lite"/>
    </source>
</evidence>
<sequence>MTSTVGIAGARRRHSRDDSADLPGPTTTTPRRACTGGMNRHLRLTTAVCLVATAVLSVVWTLLEPGFLDDPADRLASLADAGPAVAISALAFIVSQLPFAVAMAGVAAWLRPASPRLATAGGVLAVLGAFGHTVIGGVMMLQLLMAESPEHRGAYAALVGDLESWPWLLPFFAAGLLGTVLGLLLLSIAHFRSRRGPRWVGPVVWVFLLVEFVGSGFSVWASDLAGVLYLAACVGLAAGVSSFSGVNGRPASRTPVA</sequence>
<dbReference type="AlphaFoldDB" id="A0A2T8F912"/>
<evidence type="ECO:0000313" key="3">
    <source>
        <dbReference type="EMBL" id="PVG82157.1"/>
    </source>
</evidence>
<accession>A0A2T8F912</accession>
<protein>
    <recommendedName>
        <fullName evidence="5">DUF4386 domain-containing protein</fullName>
    </recommendedName>
</protein>
<dbReference type="EMBL" id="QDGZ01000006">
    <property type="protein sequence ID" value="PVG82157.1"/>
    <property type="molecule type" value="Genomic_DNA"/>
</dbReference>
<dbReference type="Proteomes" id="UP000246018">
    <property type="component" value="Unassembled WGS sequence"/>
</dbReference>
<organism evidence="3 4">
    <name type="scientific">Nocardioides gansuensis</name>
    <dbReference type="NCBI Taxonomy" id="2138300"/>
    <lineage>
        <taxon>Bacteria</taxon>
        <taxon>Bacillati</taxon>
        <taxon>Actinomycetota</taxon>
        <taxon>Actinomycetes</taxon>
        <taxon>Propionibacteriales</taxon>
        <taxon>Nocardioidaceae</taxon>
        <taxon>Nocardioides</taxon>
    </lineage>
</organism>